<evidence type="ECO:0000313" key="3">
    <source>
        <dbReference type="Proteomes" id="UP001474421"/>
    </source>
</evidence>
<protein>
    <submittedName>
        <fullName evidence="2">Neuronal growth regulator 1</fullName>
    </submittedName>
</protein>
<dbReference type="Proteomes" id="UP001474421">
    <property type="component" value="Unassembled WGS sequence"/>
</dbReference>
<accession>A0AAW1BPB6</accession>
<keyword evidence="1" id="KW-0732">Signal</keyword>
<comment type="caution">
    <text evidence="2">The sequence shown here is derived from an EMBL/GenBank/DDBJ whole genome shotgun (WGS) entry which is preliminary data.</text>
</comment>
<evidence type="ECO:0000256" key="1">
    <source>
        <dbReference type="SAM" id="SignalP"/>
    </source>
</evidence>
<evidence type="ECO:0000313" key="2">
    <source>
        <dbReference type="EMBL" id="KAK9404146.1"/>
    </source>
</evidence>
<keyword evidence="3" id="KW-1185">Reference proteome</keyword>
<gene>
    <name evidence="2" type="ORF">NXF25_008973</name>
</gene>
<dbReference type="EMBL" id="JAOTOJ010000003">
    <property type="protein sequence ID" value="KAK9404146.1"/>
    <property type="molecule type" value="Genomic_DNA"/>
</dbReference>
<proteinExistence type="predicted"/>
<feature type="signal peptide" evidence="1">
    <location>
        <begin position="1"/>
        <end position="33"/>
    </location>
</feature>
<dbReference type="AlphaFoldDB" id="A0AAW1BPB6"/>
<feature type="chain" id="PRO_5043777250" evidence="1">
    <location>
        <begin position="34"/>
        <end position="169"/>
    </location>
</feature>
<sequence>MDVMLLVQGACCSNQWLAAVLLSLCCLLPSCLPAGQSVDFPGTAVENLVVRKGDTAVLRSRFWRCVEAPHALAQLIPPLPGKAEALSLPPRSAPSKWAKPFGARAFGRQEKRGEGVLSSTFKLVPLPVEGGTVAVACRPIREPSPCLFSYRLPLPVQRVQKRFSVPPLF</sequence>
<reference evidence="2 3" key="1">
    <citation type="journal article" date="2024" name="Proc. Natl. Acad. Sci. U.S.A.">
        <title>The genetic regulatory architecture and epigenomic basis for age-related changes in rattlesnake venom.</title>
        <authorList>
            <person name="Hogan M.P."/>
            <person name="Holding M.L."/>
            <person name="Nystrom G.S."/>
            <person name="Colston T.J."/>
            <person name="Bartlett D.A."/>
            <person name="Mason A.J."/>
            <person name="Ellsworth S.A."/>
            <person name="Rautsaw R.M."/>
            <person name="Lawrence K.C."/>
            <person name="Strickland J.L."/>
            <person name="He B."/>
            <person name="Fraser P."/>
            <person name="Margres M.J."/>
            <person name="Gilbert D.M."/>
            <person name="Gibbs H.L."/>
            <person name="Parkinson C.L."/>
            <person name="Rokyta D.R."/>
        </authorList>
    </citation>
    <scope>NUCLEOTIDE SEQUENCE [LARGE SCALE GENOMIC DNA]</scope>
    <source>
        <strain evidence="2">DRR0105</strain>
    </source>
</reference>
<name>A0AAW1BPB6_CROAD</name>
<organism evidence="2 3">
    <name type="scientific">Crotalus adamanteus</name>
    <name type="common">Eastern diamondback rattlesnake</name>
    <dbReference type="NCBI Taxonomy" id="8729"/>
    <lineage>
        <taxon>Eukaryota</taxon>
        <taxon>Metazoa</taxon>
        <taxon>Chordata</taxon>
        <taxon>Craniata</taxon>
        <taxon>Vertebrata</taxon>
        <taxon>Euteleostomi</taxon>
        <taxon>Lepidosauria</taxon>
        <taxon>Squamata</taxon>
        <taxon>Bifurcata</taxon>
        <taxon>Unidentata</taxon>
        <taxon>Episquamata</taxon>
        <taxon>Toxicofera</taxon>
        <taxon>Serpentes</taxon>
        <taxon>Colubroidea</taxon>
        <taxon>Viperidae</taxon>
        <taxon>Crotalinae</taxon>
        <taxon>Crotalus</taxon>
    </lineage>
</organism>